<proteinExistence type="inferred from homology"/>
<evidence type="ECO:0000313" key="16">
    <source>
        <dbReference type="Proteomes" id="UP001500279"/>
    </source>
</evidence>
<keyword evidence="16" id="KW-1185">Reference proteome</keyword>
<evidence type="ECO:0000256" key="11">
    <source>
        <dbReference type="ARBA" id="ARBA00022777"/>
    </source>
</evidence>
<dbReference type="InterPro" id="IPR003203">
    <property type="entry name" value="CobU/CobP"/>
</dbReference>
<dbReference type="PANTHER" id="PTHR34848:SF1">
    <property type="entry name" value="BIFUNCTIONAL ADENOSYLCOBALAMIN BIOSYNTHESIS PROTEIN COBU"/>
    <property type="match status" value="1"/>
</dbReference>
<gene>
    <name evidence="15" type="primary">cobU</name>
    <name evidence="15" type="ORF">GCM10009107_49990</name>
</gene>
<evidence type="ECO:0000256" key="4">
    <source>
        <dbReference type="ARBA" id="ARBA00003889"/>
    </source>
</evidence>
<evidence type="ECO:0000256" key="2">
    <source>
        <dbReference type="ARBA" id="ARBA00000711"/>
    </source>
</evidence>
<evidence type="ECO:0000256" key="6">
    <source>
        <dbReference type="ARBA" id="ARBA00005159"/>
    </source>
</evidence>
<evidence type="ECO:0000256" key="10">
    <source>
        <dbReference type="ARBA" id="ARBA00022741"/>
    </source>
</evidence>
<dbReference type="EMBL" id="BAAAEW010000042">
    <property type="protein sequence ID" value="GAA0764185.1"/>
    <property type="molecule type" value="Genomic_DNA"/>
</dbReference>
<comment type="pathway">
    <text evidence="5 14">Cofactor biosynthesis; adenosylcobalamin biosynthesis; adenosylcobalamin from cob(II)yrinate a,c-diamide: step 6/7.</text>
</comment>
<protein>
    <recommendedName>
        <fullName evidence="14">Bifunctional adenosylcobalamin biosynthesis protein</fullName>
        <ecNumber evidence="14">2.7.1.156</ecNumber>
        <ecNumber evidence="14">2.7.7.62</ecNumber>
    </recommendedName>
</protein>
<dbReference type="Proteomes" id="UP001500279">
    <property type="component" value="Unassembled WGS sequence"/>
</dbReference>
<comment type="catalytic activity">
    <reaction evidence="3">
        <text>adenosylcob(III)inamide + GTP = adenosylcob(III)inamide phosphate + GDP + H(+)</text>
        <dbReference type="Rhea" id="RHEA:15765"/>
        <dbReference type="ChEBI" id="CHEBI:2480"/>
        <dbReference type="ChEBI" id="CHEBI:15378"/>
        <dbReference type="ChEBI" id="CHEBI:37565"/>
        <dbReference type="ChEBI" id="CHEBI:58189"/>
        <dbReference type="ChEBI" id="CHEBI:58502"/>
        <dbReference type="EC" id="2.7.1.156"/>
    </reaction>
</comment>
<dbReference type="SUPFAM" id="SSF52540">
    <property type="entry name" value="P-loop containing nucleoside triphosphate hydrolases"/>
    <property type="match status" value="1"/>
</dbReference>
<evidence type="ECO:0000256" key="14">
    <source>
        <dbReference type="PIRNR" id="PIRNR006135"/>
    </source>
</evidence>
<dbReference type="GO" id="GO:0016301">
    <property type="term" value="F:kinase activity"/>
    <property type="evidence" value="ECO:0007669"/>
    <property type="project" value="UniProtKB-KW"/>
</dbReference>
<sequence length="207" mass="22091">MKRPEMPLAEAEVAALAAQDDGPRHTLLIGGARSGKSALAERRATECEAVGAEVVVIATAQALDEEMAARIAAHRAVRPAGWRTVEAPQALATTLQAEDAPNRVLLVDCLTLWLSNLLFDAETDVEVRALQPSQRWVDERAALLALLPTLRGELILIGNEVGHGIVPMGAGNRLFVDENGRLHQALALHCARVEFVMAGCALALKSS</sequence>
<evidence type="ECO:0000256" key="1">
    <source>
        <dbReference type="ARBA" id="ARBA00000312"/>
    </source>
</evidence>
<comment type="caution">
    <text evidence="15">The sequence shown here is derived from an EMBL/GenBank/DDBJ whole genome shotgun (WGS) entry which is preliminary data.</text>
</comment>
<dbReference type="NCBIfam" id="NF004469">
    <property type="entry name" value="PRK05800.1"/>
    <property type="match status" value="1"/>
</dbReference>
<accession>A0ABN1KEY1</accession>
<organism evidence="15 16">
    <name type="scientific">Ideonella azotifigens</name>
    <dbReference type="NCBI Taxonomy" id="513160"/>
    <lineage>
        <taxon>Bacteria</taxon>
        <taxon>Pseudomonadati</taxon>
        <taxon>Pseudomonadota</taxon>
        <taxon>Betaproteobacteria</taxon>
        <taxon>Burkholderiales</taxon>
        <taxon>Sphaerotilaceae</taxon>
        <taxon>Ideonella</taxon>
    </lineage>
</organism>
<comment type="function">
    <text evidence="4 14">Catalyzes ATP-dependent phosphorylation of adenosylcobinamide and addition of GMP to adenosylcobinamide phosphate.</text>
</comment>
<evidence type="ECO:0000256" key="3">
    <source>
        <dbReference type="ARBA" id="ARBA00001522"/>
    </source>
</evidence>
<comment type="pathway">
    <text evidence="6 14">Cofactor biosynthesis; adenosylcobalamin biosynthesis; adenosylcobalamin from cob(II)yrinate a,c-diamide: step 5/7.</text>
</comment>
<dbReference type="PIRSF" id="PIRSF006135">
    <property type="entry name" value="CobU"/>
    <property type="match status" value="1"/>
</dbReference>
<dbReference type="EC" id="2.7.1.156" evidence="14"/>
<evidence type="ECO:0000256" key="8">
    <source>
        <dbReference type="ARBA" id="ARBA00022573"/>
    </source>
</evidence>
<keyword evidence="9 14" id="KW-0808">Transferase</keyword>
<dbReference type="PANTHER" id="PTHR34848">
    <property type="match status" value="1"/>
</dbReference>
<evidence type="ECO:0000256" key="9">
    <source>
        <dbReference type="ARBA" id="ARBA00022679"/>
    </source>
</evidence>
<dbReference type="Gene3D" id="3.40.50.300">
    <property type="entry name" value="P-loop containing nucleotide triphosphate hydrolases"/>
    <property type="match status" value="1"/>
</dbReference>
<dbReference type="GO" id="GO:0016779">
    <property type="term" value="F:nucleotidyltransferase activity"/>
    <property type="evidence" value="ECO:0007669"/>
    <property type="project" value="UniProtKB-KW"/>
</dbReference>
<comment type="catalytic activity">
    <reaction evidence="2 14">
        <text>adenosylcob(III)inamide phosphate + GTP + H(+) = adenosylcob(III)inamide-GDP + diphosphate</text>
        <dbReference type="Rhea" id="RHEA:22712"/>
        <dbReference type="ChEBI" id="CHEBI:15378"/>
        <dbReference type="ChEBI" id="CHEBI:33019"/>
        <dbReference type="ChEBI" id="CHEBI:37565"/>
        <dbReference type="ChEBI" id="CHEBI:58502"/>
        <dbReference type="ChEBI" id="CHEBI:60487"/>
        <dbReference type="EC" id="2.7.7.62"/>
    </reaction>
</comment>
<dbReference type="InterPro" id="IPR027417">
    <property type="entry name" value="P-loop_NTPase"/>
</dbReference>
<keyword evidence="11 14" id="KW-0418">Kinase</keyword>
<name>A0ABN1KEY1_9BURK</name>
<evidence type="ECO:0000256" key="5">
    <source>
        <dbReference type="ARBA" id="ARBA00004692"/>
    </source>
</evidence>
<keyword evidence="13 14" id="KW-0342">GTP-binding</keyword>
<evidence type="ECO:0000256" key="13">
    <source>
        <dbReference type="ARBA" id="ARBA00023134"/>
    </source>
</evidence>
<keyword evidence="10 14" id="KW-0547">Nucleotide-binding</keyword>
<reference evidence="15 16" key="1">
    <citation type="journal article" date="2019" name="Int. J. Syst. Evol. Microbiol.">
        <title>The Global Catalogue of Microorganisms (GCM) 10K type strain sequencing project: providing services to taxonomists for standard genome sequencing and annotation.</title>
        <authorList>
            <consortium name="The Broad Institute Genomics Platform"/>
            <consortium name="The Broad Institute Genome Sequencing Center for Infectious Disease"/>
            <person name="Wu L."/>
            <person name="Ma J."/>
        </authorList>
    </citation>
    <scope>NUCLEOTIDE SEQUENCE [LARGE SCALE GENOMIC DNA]</scope>
    <source>
        <strain evidence="15 16">JCM 15503</strain>
    </source>
</reference>
<keyword evidence="12 14" id="KW-0067">ATP-binding</keyword>
<evidence type="ECO:0000256" key="12">
    <source>
        <dbReference type="ARBA" id="ARBA00022840"/>
    </source>
</evidence>
<dbReference type="EC" id="2.7.7.62" evidence="14"/>
<evidence type="ECO:0000313" key="15">
    <source>
        <dbReference type="EMBL" id="GAA0764185.1"/>
    </source>
</evidence>
<keyword evidence="15" id="KW-0548">Nucleotidyltransferase</keyword>
<dbReference type="CDD" id="cd00544">
    <property type="entry name" value="CobU"/>
    <property type="match status" value="1"/>
</dbReference>
<keyword evidence="8 14" id="KW-0169">Cobalamin biosynthesis</keyword>
<comment type="similarity">
    <text evidence="7 14">Belongs to the CobU/CobP family.</text>
</comment>
<dbReference type="Pfam" id="PF02283">
    <property type="entry name" value="CobU"/>
    <property type="match status" value="1"/>
</dbReference>
<comment type="catalytic activity">
    <reaction evidence="1 14">
        <text>adenosylcob(III)inamide + ATP = adenosylcob(III)inamide phosphate + ADP + H(+)</text>
        <dbReference type="Rhea" id="RHEA:15769"/>
        <dbReference type="ChEBI" id="CHEBI:2480"/>
        <dbReference type="ChEBI" id="CHEBI:15378"/>
        <dbReference type="ChEBI" id="CHEBI:30616"/>
        <dbReference type="ChEBI" id="CHEBI:58502"/>
        <dbReference type="ChEBI" id="CHEBI:456216"/>
        <dbReference type="EC" id="2.7.1.156"/>
    </reaction>
</comment>
<evidence type="ECO:0000256" key="7">
    <source>
        <dbReference type="ARBA" id="ARBA00007490"/>
    </source>
</evidence>